<dbReference type="InterPro" id="IPR048067">
    <property type="entry name" value="BREX_3_BrxF"/>
</dbReference>
<dbReference type="Gene3D" id="3.40.50.300">
    <property type="entry name" value="P-loop containing nucleotide triphosphate hydrolases"/>
    <property type="match status" value="1"/>
</dbReference>
<dbReference type="PROSITE" id="PS00675">
    <property type="entry name" value="SIGMA54_INTERACT_1"/>
    <property type="match status" value="1"/>
</dbReference>
<dbReference type="OrthoDB" id="7503064at2"/>
<proteinExistence type="predicted"/>
<sequence>MAEPIHDKIKRSLQAAEGLYHRLVLLVGETGSGKTGVLREVAEGFGSSVINVNLALSGELLELTAKQRSLRLPGILDQIADQPQSPVVLDNLEILFDKDLQQDPLRLLQALSRNRTVVASWNGTMNSGRLLYAETGHPEYRNYDSVDALIVGMDGSATIDLSRMEGGRSKDEIR</sequence>
<dbReference type="NCBIfam" id="NF033453">
    <property type="entry name" value="BREX_3_BrxF"/>
    <property type="match status" value="1"/>
</dbReference>
<evidence type="ECO:0000313" key="1">
    <source>
        <dbReference type="EMBL" id="TRO78312.1"/>
    </source>
</evidence>
<reference evidence="1 2" key="1">
    <citation type="submission" date="2019-07" db="EMBL/GenBank/DDBJ databases">
        <title>Insights of Desulfuromonas acetexigens electromicrobiology.</title>
        <authorList>
            <person name="Katuri K."/>
            <person name="Sapireddy V."/>
            <person name="Shaw D.R."/>
            <person name="Saikaly P."/>
        </authorList>
    </citation>
    <scope>NUCLEOTIDE SEQUENCE [LARGE SCALE GENOMIC DNA]</scope>
    <source>
        <strain evidence="1 2">2873</strain>
    </source>
</reference>
<protein>
    <submittedName>
        <fullName evidence="1">BREX-3 system P-loop-containing protein BrxF</fullName>
    </submittedName>
</protein>
<dbReference type="Proteomes" id="UP000317155">
    <property type="component" value="Unassembled WGS sequence"/>
</dbReference>
<dbReference type="EMBL" id="VJVV01000019">
    <property type="protein sequence ID" value="TRO78312.1"/>
    <property type="molecule type" value="Genomic_DNA"/>
</dbReference>
<dbReference type="AlphaFoldDB" id="A0A550J5A7"/>
<gene>
    <name evidence="1" type="primary">brxF</name>
    <name evidence="1" type="ORF">FL622_16505</name>
</gene>
<keyword evidence="2" id="KW-1185">Reference proteome</keyword>
<name>A0A550J5A7_9BACT</name>
<comment type="caution">
    <text evidence="1">The sequence shown here is derived from an EMBL/GenBank/DDBJ whole genome shotgun (WGS) entry which is preliminary data.</text>
</comment>
<organism evidence="1 2">
    <name type="scientific">Trichloromonas acetexigens</name>
    <dbReference type="NCBI Taxonomy" id="38815"/>
    <lineage>
        <taxon>Bacteria</taxon>
        <taxon>Pseudomonadati</taxon>
        <taxon>Thermodesulfobacteriota</taxon>
        <taxon>Desulfuromonadia</taxon>
        <taxon>Desulfuromonadales</taxon>
        <taxon>Trichloromonadaceae</taxon>
        <taxon>Trichloromonas</taxon>
    </lineage>
</organism>
<dbReference type="InterPro" id="IPR025662">
    <property type="entry name" value="Sigma_54_int_dom_ATP-bd_1"/>
</dbReference>
<dbReference type="RefSeq" id="WP_092055247.1">
    <property type="nucleotide sequence ID" value="NZ_FOJJ01000011.1"/>
</dbReference>
<dbReference type="InterPro" id="IPR027417">
    <property type="entry name" value="P-loop_NTPase"/>
</dbReference>
<evidence type="ECO:0000313" key="2">
    <source>
        <dbReference type="Proteomes" id="UP000317155"/>
    </source>
</evidence>
<accession>A0A550J5A7</accession>
<dbReference type="SUPFAM" id="SSF52540">
    <property type="entry name" value="P-loop containing nucleoside triphosphate hydrolases"/>
    <property type="match status" value="1"/>
</dbReference>